<evidence type="ECO:0000313" key="1">
    <source>
        <dbReference type="EMBL" id="EWC63510.1"/>
    </source>
</evidence>
<dbReference type="OrthoDB" id="3692766at2"/>
<dbReference type="AlphaFoldDB" id="W7IR84"/>
<dbReference type="eggNOG" id="ENOG503238Y">
    <property type="taxonomic scope" value="Bacteria"/>
</dbReference>
<comment type="caution">
    <text evidence="1">The sequence shown here is derived from an EMBL/GenBank/DDBJ whole genome shotgun (WGS) entry which is preliminary data.</text>
</comment>
<dbReference type="EMBL" id="AYXG01000043">
    <property type="protein sequence ID" value="EWC63510.1"/>
    <property type="molecule type" value="Genomic_DNA"/>
</dbReference>
<protein>
    <submittedName>
        <fullName evidence="1">Uncharacterized protein</fullName>
    </submittedName>
</protein>
<proteinExistence type="predicted"/>
<sequence>MGASASADKDKGKREGEVVARVVEGEPPSGAVKVELVPDTGADRATGEVGVQAAFLPFNFNFDFTVSLASRTFWPVLGRACVSLRGTGSADPSYYQREVKVEMWDAYGTDTKKGLTARYSLNGGYYGYCWSGLSSGHEHYFRIYKDWNLGARVWGNGWTSPI</sequence>
<evidence type="ECO:0000313" key="2">
    <source>
        <dbReference type="Proteomes" id="UP000019277"/>
    </source>
</evidence>
<organism evidence="1 2">
    <name type="scientific">Actinokineospora spheciospongiae</name>
    <dbReference type="NCBI Taxonomy" id="909613"/>
    <lineage>
        <taxon>Bacteria</taxon>
        <taxon>Bacillati</taxon>
        <taxon>Actinomycetota</taxon>
        <taxon>Actinomycetes</taxon>
        <taxon>Pseudonocardiales</taxon>
        <taxon>Pseudonocardiaceae</taxon>
        <taxon>Actinokineospora</taxon>
    </lineage>
</organism>
<name>W7IR84_9PSEU</name>
<reference evidence="1 2" key="1">
    <citation type="journal article" date="2014" name="Genome Announc.">
        <title>Draft Genome Sequence of the Antitrypanosomally Active Sponge-Associated Bacterium Actinokineospora sp. Strain EG49.</title>
        <authorList>
            <person name="Harjes J."/>
            <person name="Ryu T."/>
            <person name="Abdelmohsen U.R."/>
            <person name="Moitinho-Silva L."/>
            <person name="Horn H."/>
            <person name="Ravasi T."/>
            <person name="Hentschel U."/>
        </authorList>
    </citation>
    <scope>NUCLEOTIDE SEQUENCE [LARGE SCALE GENOMIC DNA]</scope>
    <source>
        <strain evidence="1 2">EG49</strain>
    </source>
</reference>
<dbReference type="Proteomes" id="UP000019277">
    <property type="component" value="Unassembled WGS sequence"/>
</dbReference>
<accession>W7IR84</accession>
<keyword evidence="2" id="KW-1185">Reference proteome</keyword>
<gene>
    <name evidence="1" type="ORF">UO65_1187</name>
</gene>
<dbReference type="RefSeq" id="WP_146241167.1">
    <property type="nucleotide sequence ID" value="NZ_AYXG01000043.1"/>
</dbReference>